<feature type="compositionally biased region" description="Polar residues" evidence="1">
    <location>
        <begin position="193"/>
        <end position="212"/>
    </location>
</feature>
<name>A0A2A5S2U1_9LACT</name>
<organism evidence="2 3">
    <name type="scientific">Pseudolactococcus piscium</name>
    <dbReference type="NCBI Taxonomy" id="1364"/>
    <lineage>
        <taxon>Bacteria</taxon>
        <taxon>Bacillati</taxon>
        <taxon>Bacillota</taxon>
        <taxon>Bacilli</taxon>
        <taxon>Lactobacillales</taxon>
        <taxon>Streptococcaceae</taxon>
        <taxon>Pseudolactococcus</taxon>
    </lineage>
</organism>
<reference evidence="2 3" key="1">
    <citation type="submission" date="2014-12" db="EMBL/GenBank/DDBJ databases">
        <title>Draft genome sequences of 10 type strains of Lactococcus.</title>
        <authorList>
            <person name="Sun Z."/>
            <person name="Zhong Z."/>
            <person name="Liu W."/>
            <person name="Zhang W."/>
            <person name="Zhang H."/>
        </authorList>
    </citation>
    <scope>NUCLEOTIDE SEQUENCE [LARGE SCALE GENOMIC DNA]</scope>
    <source>
        <strain evidence="2 3">DSM 6634</strain>
    </source>
</reference>
<evidence type="ECO:0000313" key="2">
    <source>
        <dbReference type="EMBL" id="PCS07771.1"/>
    </source>
</evidence>
<sequence length="264" mass="30647">MAKVIPEEEKNYNKFPGEHVIVLDDVVTIGDKVFHLVHNYQDGFDKEKLEQRYSDIFAKHDYVVGDWGHEQLRLKGFFSASRKKMPDDLKISHLEDYIKEYMNYGAAFFVLKRMRSKDIKREAPFLAEKVYEVKPMVSSEIRPKKVVAKSQKRDVAQGTSQARQSQPKKTQSKQTQLKQTQLKQTQLKQTQSNHAQAKPVQTKQAQARTTSATKKRRPTTQPTFVQKDKSEKARTPFVKTEDTHVSHETKATKRPAFVVRTRQK</sequence>
<dbReference type="Proteomes" id="UP000218282">
    <property type="component" value="Unassembled WGS sequence"/>
</dbReference>
<gene>
    <name evidence="2" type="ORF">RU86_GL001828</name>
</gene>
<proteinExistence type="predicted"/>
<feature type="compositionally biased region" description="Low complexity" evidence="1">
    <location>
        <begin position="164"/>
        <end position="192"/>
    </location>
</feature>
<feature type="region of interest" description="Disordered" evidence="1">
    <location>
        <begin position="142"/>
        <end position="264"/>
    </location>
</feature>
<feature type="compositionally biased region" description="Basic and acidic residues" evidence="1">
    <location>
        <begin position="226"/>
        <end position="251"/>
    </location>
</feature>
<evidence type="ECO:0000313" key="3">
    <source>
        <dbReference type="Proteomes" id="UP000218282"/>
    </source>
</evidence>
<dbReference type="InterPro" id="IPR009370">
    <property type="entry name" value="YutD-like"/>
</dbReference>
<dbReference type="EMBL" id="JXJW01000005">
    <property type="protein sequence ID" value="PCS07771.1"/>
    <property type="molecule type" value="Genomic_DNA"/>
</dbReference>
<dbReference type="InterPro" id="IPR038141">
    <property type="entry name" value="YutD-like_sf"/>
</dbReference>
<comment type="caution">
    <text evidence="2">The sequence shown here is derived from an EMBL/GenBank/DDBJ whole genome shotgun (WGS) entry which is preliminary data.</text>
</comment>
<accession>A0A2A5S2U1</accession>
<dbReference type="AlphaFoldDB" id="A0A2A5S2U1"/>
<dbReference type="RefSeq" id="WP_096814063.1">
    <property type="nucleotide sequence ID" value="NZ_JXJW01000005.1"/>
</dbReference>
<dbReference type="Gene3D" id="3.50.4.20">
    <property type="match status" value="1"/>
</dbReference>
<protein>
    <recommendedName>
        <fullName evidence="4">DUF1027 domain-containing protein</fullName>
    </recommendedName>
</protein>
<keyword evidence="3" id="KW-1185">Reference proteome</keyword>
<evidence type="ECO:0008006" key="4">
    <source>
        <dbReference type="Google" id="ProtNLM"/>
    </source>
</evidence>
<evidence type="ECO:0000256" key="1">
    <source>
        <dbReference type="SAM" id="MobiDB-lite"/>
    </source>
</evidence>
<dbReference type="Pfam" id="PF06265">
    <property type="entry name" value="YutD-like"/>
    <property type="match status" value="1"/>
</dbReference>